<proteinExistence type="predicted"/>
<evidence type="ECO:0000313" key="4">
    <source>
        <dbReference type="Proteomes" id="UP001150062"/>
    </source>
</evidence>
<comment type="caution">
    <text evidence="3">The sequence shown here is derived from an EMBL/GenBank/DDBJ whole genome shotgun (WGS) entry which is preliminary data.</text>
</comment>
<dbReference type="Gene3D" id="3.60.15.10">
    <property type="entry name" value="Ribonuclease Z/Hydroxyacylglutathione hydrolase-like"/>
    <property type="match status" value="1"/>
</dbReference>
<keyword evidence="1" id="KW-0175">Coiled coil</keyword>
<dbReference type="PANTHER" id="PTHR30619:SF1">
    <property type="entry name" value="RECOMBINATION PROTEIN 2"/>
    <property type="match status" value="1"/>
</dbReference>
<evidence type="ECO:0000259" key="2">
    <source>
        <dbReference type="Pfam" id="PF00753"/>
    </source>
</evidence>
<feature type="domain" description="Metallo-beta-lactamase" evidence="2">
    <location>
        <begin position="447"/>
        <end position="529"/>
    </location>
</feature>
<dbReference type="InterPro" id="IPR036866">
    <property type="entry name" value="RibonucZ/Hydroxyglut_hydro"/>
</dbReference>
<dbReference type="InterPro" id="IPR052159">
    <property type="entry name" value="Competence_DNA_uptake"/>
</dbReference>
<dbReference type="InterPro" id="IPR001279">
    <property type="entry name" value="Metallo-B-lactamas"/>
</dbReference>
<dbReference type="PANTHER" id="PTHR30619">
    <property type="entry name" value="DNA INTERNALIZATION/COMPETENCE PROTEIN COMEC/REC2"/>
    <property type="match status" value="1"/>
</dbReference>
<dbReference type="Proteomes" id="UP001150062">
    <property type="component" value="Unassembled WGS sequence"/>
</dbReference>
<name>A0ABQ8YZI5_9EUKA</name>
<keyword evidence="4" id="KW-1185">Reference proteome</keyword>
<gene>
    <name evidence="3" type="ORF">M0813_16434</name>
</gene>
<evidence type="ECO:0000313" key="3">
    <source>
        <dbReference type="EMBL" id="KAJ6250053.1"/>
    </source>
</evidence>
<feature type="coiled-coil region" evidence="1">
    <location>
        <begin position="381"/>
        <end position="408"/>
    </location>
</feature>
<sequence length="807" mass="95988">MTTKEANNKKIITPNDIWTLVQNIPIIKEFSGRGSFVNKIIEGEDKEVFYLWIDKKVLEKIKEKELQSEIIKACSQSNIEATFLKSSTDNTSLEMYFEMKYYCSIFEAFCSPDPEGKIKDKIILKTTVFDEKKIEMETEKEQEEQTQIQNQKNCHQKEEKIRSLIDETVGLIKDLKNTIIPFSTQELKECYKINYWTLDHLKSIFQKYQYISHLMLYLNGHSDEDGKFYFKINEYKKEFFDFDQFLQFLQDNTNSKDMTYIIIIDSCFSGKWVMDLYNNQKKFKDYSILIQASCSPYQTSYSGKFTELLKEAFDKQNVNYDHLGHTPIYFCNEKAQKDLLPFNPIGLSAEEFIQTKTKYDELENSYYENNLKYCLKKTKETLSELKDLEKIEKELEKIEKELDEHYKKIYNGYNHFLISKDIVDNKLQDRKPKINNQVFVESIDVKNGDCIAIYWKKKKILIDLGSSLDSSNIKQIGSFFEGKEYVENFNNWFKNPEDKKLKSLVINLLIITHPHKDHFGGLENVDIAIRKKKKKTKDFFSFKKIFYYGTNEILEDLKSSNDGINFGLEFNNCQKITKNEKIIDKIIKTESKKITKEELEDKYRFLHCYSNIKNNLNELINYHEKDCKKNNKEENFIFELRECDINEMSIISHFQESETSKNLLFSGDLSINKYTCKIIWKTIKDIEFDLIKFPHHGSMKIYDCSQELKSDIWLLTTYKKAEKQPPTVDDMRKRYNYWLINEERQNKTIYISGSKISYQDNNLTLEKLETDFLEWKNYNKALFDVRFITPKNPKFLDIEIKKLLIKN</sequence>
<protein>
    <submittedName>
        <fullName evidence="3">DNA inteRNAlization/competence protein comec/rec2</fullName>
    </submittedName>
</protein>
<organism evidence="3 4">
    <name type="scientific">Anaeramoeba flamelloides</name>
    <dbReference type="NCBI Taxonomy" id="1746091"/>
    <lineage>
        <taxon>Eukaryota</taxon>
        <taxon>Metamonada</taxon>
        <taxon>Anaeramoebidae</taxon>
        <taxon>Anaeramoeba</taxon>
    </lineage>
</organism>
<evidence type="ECO:0000256" key="1">
    <source>
        <dbReference type="SAM" id="Coils"/>
    </source>
</evidence>
<accession>A0ABQ8YZI5</accession>
<dbReference type="EMBL" id="JAOAOG010000088">
    <property type="protein sequence ID" value="KAJ6250053.1"/>
    <property type="molecule type" value="Genomic_DNA"/>
</dbReference>
<reference evidence="3" key="1">
    <citation type="submission" date="2022-08" db="EMBL/GenBank/DDBJ databases">
        <title>Novel sulfate-reducing endosymbionts in the free-living metamonad Anaeramoeba.</title>
        <authorList>
            <person name="Jerlstrom-Hultqvist J."/>
            <person name="Cepicka I."/>
            <person name="Gallot-Lavallee L."/>
            <person name="Salas-Leiva D."/>
            <person name="Curtis B.A."/>
            <person name="Zahonova K."/>
            <person name="Pipaliya S."/>
            <person name="Dacks J."/>
            <person name="Roger A.J."/>
        </authorList>
    </citation>
    <scope>NUCLEOTIDE SEQUENCE</scope>
    <source>
        <strain evidence="3">Schooner1</strain>
    </source>
</reference>
<dbReference type="Pfam" id="PF00753">
    <property type="entry name" value="Lactamase_B"/>
    <property type="match status" value="1"/>
</dbReference>
<dbReference type="SUPFAM" id="SSF56281">
    <property type="entry name" value="Metallo-hydrolase/oxidoreductase"/>
    <property type="match status" value="1"/>
</dbReference>